<dbReference type="RefSeq" id="XP_066714499.1">
    <property type="nucleotide sequence ID" value="XM_066859012.1"/>
</dbReference>
<proteinExistence type="predicted"/>
<reference evidence="1 2" key="1">
    <citation type="submission" date="2023-01" db="EMBL/GenBank/DDBJ databases">
        <title>Analysis of 21 Apiospora genomes using comparative genomics revels a genus with tremendous synthesis potential of carbohydrate active enzymes and secondary metabolites.</title>
        <authorList>
            <person name="Sorensen T."/>
        </authorList>
    </citation>
    <scope>NUCLEOTIDE SEQUENCE [LARGE SCALE GENOMIC DNA]</scope>
    <source>
        <strain evidence="1 2">CBS 135458</strain>
    </source>
</reference>
<accession>A0ABR1URD3</accession>
<protein>
    <submittedName>
        <fullName evidence="1">Uncharacterized protein</fullName>
    </submittedName>
</protein>
<sequence>MSKLMSWTGYCMKADKSLVKHATSSVKSGSEARYQLKGIAELASVKRSIMSWREHAIRSAILPERKRFCLKIDGYLRTAYARASDQPTGPISGLREPFMLLKMALKQLMIIRNFDERVRVKAAETPRANREAEDTCGPSFLNTESGGKEIEASLKSKDWLKQFILDSRNSERLAVVSRERLLKVLEEFRRQKRAIDSGQGSQKGLDINMLT</sequence>
<organism evidence="1 2">
    <name type="scientific">Apiospora phragmitis</name>
    <dbReference type="NCBI Taxonomy" id="2905665"/>
    <lineage>
        <taxon>Eukaryota</taxon>
        <taxon>Fungi</taxon>
        <taxon>Dikarya</taxon>
        <taxon>Ascomycota</taxon>
        <taxon>Pezizomycotina</taxon>
        <taxon>Sordariomycetes</taxon>
        <taxon>Xylariomycetidae</taxon>
        <taxon>Amphisphaeriales</taxon>
        <taxon>Apiosporaceae</taxon>
        <taxon>Apiospora</taxon>
    </lineage>
</organism>
<dbReference type="EMBL" id="JAQQWL010000008">
    <property type="protein sequence ID" value="KAK8061237.1"/>
    <property type="molecule type" value="Genomic_DNA"/>
</dbReference>
<dbReference type="Proteomes" id="UP001480595">
    <property type="component" value="Unassembled WGS sequence"/>
</dbReference>
<evidence type="ECO:0000313" key="1">
    <source>
        <dbReference type="EMBL" id="KAK8061237.1"/>
    </source>
</evidence>
<keyword evidence="2" id="KW-1185">Reference proteome</keyword>
<comment type="caution">
    <text evidence="1">The sequence shown here is derived from an EMBL/GenBank/DDBJ whole genome shotgun (WGS) entry which is preliminary data.</text>
</comment>
<evidence type="ECO:0000313" key="2">
    <source>
        <dbReference type="Proteomes" id="UP001480595"/>
    </source>
</evidence>
<name>A0ABR1URD3_9PEZI</name>
<gene>
    <name evidence="1" type="ORF">PG994_007603</name>
</gene>
<dbReference type="GeneID" id="92092075"/>